<dbReference type="RefSeq" id="WP_259555192.1">
    <property type="nucleotide sequence ID" value="NZ_BAABHW010000009.1"/>
</dbReference>
<dbReference type="PANTHER" id="PTHR42957:SF1">
    <property type="entry name" value="HELICASE MJ1565-RELATED"/>
    <property type="match status" value="1"/>
</dbReference>
<dbReference type="PANTHER" id="PTHR42957">
    <property type="entry name" value="HELICASE MJ1565-RELATED"/>
    <property type="match status" value="1"/>
</dbReference>
<evidence type="ECO:0000313" key="2">
    <source>
        <dbReference type="EMBL" id="GAA5082144.1"/>
    </source>
</evidence>
<name>A0ABP9LNP8_9RHOB</name>
<evidence type="ECO:0000259" key="1">
    <source>
        <dbReference type="Pfam" id="PF01935"/>
    </source>
</evidence>
<dbReference type="EMBL" id="BAABHW010000009">
    <property type="protein sequence ID" value="GAA5082144.1"/>
    <property type="molecule type" value="Genomic_DNA"/>
</dbReference>
<comment type="caution">
    <text evidence="2">The sequence shown here is derived from an EMBL/GenBank/DDBJ whole genome shotgun (WGS) entry which is preliminary data.</text>
</comment>
<evidence type="ECO:0000313" key="3">
    <source>
        <dbReference type="Proteomes" id="UP001499910"/>
    </source>
</evidence>
<accession>A0ABP9LNP8</accession>
<dbReference type="Pfam" id="PF01935">
    <property type="entry name" value="DUF87"/>
    <property type="match status" value="1"/>
</dbReference>
<dbReference type="Proteomes" id="UP001499910">
    <property type="component" value="Unassembled WGS sequence"/>
</dbReference>
<feature type="domain" description="Helicase HerA central" evidence="1">
    <location>
        <begin position="147"/>
        <end position="380"/>
    </location>
</feature>
<keyword evidence="3" id="KW-1185">Reference proteome</keyword>
<dbReference type="InterPro" id="IPR027417">
    <property type="entry name" value="P-loop_NTPase"/>
</dbReference>
<proteinExistence type="predicted"/>
<reference evidence="3" key="1">
    <citation type="journal article" date="2019" name="Int. J. Syst. Evol. Microbiol.">
        <title>The Global Catalogue of Microorganisms (GCM) 10K type strain sequencing project: providing services to taxonomists for standard genome sequencing and annotation.</title>
        <authorList>
            <consortium name="The Broad Institute Genomics Platform"/>
            <consortium name="The Broad Institute Genome Sequencing Center for Infectious Disease"/>
            <person name="Wu L."/>
            <person name="Ma J."/>
        </authorList>
    </citation>
    <scope>NUCLEOTIDE SEQUENCE [LARGE SCALE GENOMIC DNA]</scope>
    <source>
        <strain evidence="3">JCM 18015</strain>
    </source>
</reference>
<sequence>MSDPILKIGRVVEVSGSKVIGELEGTVEDLHRTYKSRRYTVGQVGSIVKIEAGDKLVFGVVTALRMTETMLEGAAGVTGRDTSGEGAADAKWLEIELFGEAVRTGLGESEFVFQRGVVTYPLPGQGIFVASVVELQRIYNRPDKPSVHVGTLSQAASLPVYLLTDELLGKHFAILGTTGSGKSCSVTVLLRSILEVAPRAHVILLDPHNEYRRAFPDLAEVIDPTTLNLPHWLLNFEESVELFIGKTEHVATSQTNILKDAILAARRDFGADGVPTEKITVDTPVPYRLGDMLAHIDAAMPTQASKQDSYLKIKNKAETLQQDSRFGFMMRPDATVGDQLAEIVGQYLRIPVGDKPLSIIDLSGVPSDVVDVVVSVLCRIVFDFAVWSPRPVQVPVVLICEEAHRYAPRRDDAAFQPTKQALSRIAKEGRKYGVGLGLISQRPSELAESILSQCNTLIALRMSNEQDQNFVQRALPDSVRSLVSILPTLRTQEALVVGEGTVVPVRLRFNDLDEAHMPQSADVAFAALWETDGAEADHVANVVRRWRMQERPSLVAVAEQNAEDEDG</sequence>
<organism evidence="2 3">
    <name type="scientific">[Roseibacterium] beibuensis</name>
    <dbReference type="NCBI Taxonomy" id="1193142"/>
    <lineage>
        <taxon>Bacteria</taxon>
        <taxon>Pseudomonadati</taxon>
        <taxon>Pseudomonadota</taxon>
        <taxon>Alphaproteobacteria</taxon>
        <taxon>Rhodobacterales</taxon>
        <taxon>Roseobacteraceae</taxon>
        <taxon>Roseicyclus</taxon>
    </lineage>
</organism>
<dbReference type="InterPro" id="IPR002789">
    <property type="entry name" value="HerA_central"/>
</dbReference>
<protein>
    <submittedName>
        <fullName evidence="2">DUF87 domain-containing protein</fullName>
    </submittedName>
</protein>
<dbReference type="InterPro" id="IPR008571">
    <property type="entry name" value="HerA-like"/>
</dbReference>
<dbReference type="Gene3D" id="3.40.50.300">
    <property type="entry name" value="P-loop containing nucleotide triphosphate hydrolases"/>
    <property type="match status" value="2"/>
</dbReference>
<gene>
    <name evidence="2" type="ORF">GCM10023209_37510</name>
</gene>
<dbReference type="SUPFAM" id="SSF52540">
    <property type="entry name" value="P-loop containing nucleoside triphosphate hydrolases"/>
    <property type="match status" value="1"/>
</dbReference>